<dbReference type="PRINTS" id="PR00008">
    <property type="entry name" value="DAGPEDOMAIN"/>
</dbReference>
<dbReference type="PROSITE" id="PS51741">
    <property type="entry name" value="F_BAR"/>
    <property type="match status" value="1"/>
</dbReference>
<dbReference type="Pfam" id="PF14604">
    <property type="entry name" value="SH3_9"/>
    <property type="match status" value="2"/>
</dbReference>
<keyword evidence="5" id="KW-0862">Zinc</keyword>
<comment type="function">
    <text evidence="9">Plays a role in endocytosis and trafficking to the vacuole. Functions with type I myosins to restore polarity of the actin cytoskeleton after NaCl stress.</text>
</comment>
<dbReference type="GO" id="GO:0030833">
    <property type="term" value="P:regulation of actin filament polymerization"/>
    <property type="evidence" value="ECO:0007669"/>
    <property type="project" value="TreeGrafter"/>
</dbReference>
<keyword evidence="6 13" id="KW-0175">Coiled coil</keyword>
<evidence type="ECO:0000256" key="10">
    <source>
        <dbReference type="ARBA" id="ARBA00061387"/>
    </source>
</evidence>
<dbReference type="InterPro" id="IPR035459">
    <property type="entry name" value="Bzz1_SH3_1"/>
</dbReference>
<protein>
    <recommendedName>
        <fullName evidence="2">High osmolarity signaling protein SHO1</fullName>
    </recommendedName>
    <alternativeName>
        <fullName evidence="1">High osmolarity signaling protein sho1</fullName>
    </alternativeName>
    <alternativeName>
        <fullName evidence="7 8">Osmosensor SHO1</fullName>
    </alternativeName>
    <alternativeName>
        <fullName evidence="11">Protein BZZ1</fullName>
    </alternativeName>
</protein>
<feature type="domain" description="SH3" evidence="15">
    <location>
        <begin position="577"/>
        <end position="637"/>
    </location>
</feature>
<accession>A0A9W9HR69</accession>
<dbReference type="Pfam" id="PF00611">
    <property type="entry name" value="FCH"/>
    <property type="match status" value="1"/>
</dbReference>
<evidence type="ECO:0000256" key="5">
    <source>
        <dbReference type="ARBA" id="ARBA00022833"/>
    </source>
</evidence>
<dbReference type="PROSITE" id="PS00479">
    <property type="entry name" value="ZF_DAG_PE_1"/>
    <property type="match status" value="1"/>
</dbReference>
<dbReference type="SUPFAM" id="SSF50044">
    <property type="entry name" value="SH3-domain"/>
    <property type="match status" value="2"/>
</dbReference>
<reference evidence="18" key="1">
    <citation type="submission" date="2022-11" db="EMBL/GenBank/DDBJ databases">
        <authorList>
            <person name="Petersen C."/>
        </authorList>
    </citation>
    <scope>NUCLEOTIDE SEQUENCE</scope>
    <source>
        <strain evidence="18">IBT 21917</strain>
    </source>
</reference>
<gene>
    <name evidence="18" type="ORF">N7492_008135</name>
</gene>
<keyword evidence="4" id="KW-0479">Metal-binding</keyword>
<dbReference type="InterPro" id="IPR001060">
    <property type="entry name" value="FCH_dom"/>
</dbReference>
<comment type="caution">
    <text evidence="18">The sequence shown here is derived from an EMBL/GenBank/DDBJ whole genome shotgun (WGS) entry which is preliminary data.</text>
</comment>
<evidence type="ECO:0000256" key="11">
    <source>
        <dbReference type="ARBA" id="ARBA00074946"/>
    </source>
</evidence>
<evidence type="ECO:0000256" key="13">
    <source>
        <dbReference type="PROSITE-ProRule" id="PRU01077"/>
    </source>
</evidence>
<feature type="region of interest" description="Disordered" evidence="14">
    <location>
        <begin position="467"/>
        <end position="539"/>
    </location>
</feature>
<feature type="compositionally biased region" description="Low complexity" evidence="14">
    <location>
        <begin position="657"/>
        <end position="669"/>
    </location>
</feature>
<dbReference type="OrthoDB" id="8783038at2759"/>
<evidence type="ECO:0000256" key="12">
    <source>
        <dbReference type="PROSITE-ProRule" id="PRU00192"/>
    </source>
</evidence>
<evidence type="ECO:0000259" key="15">
    <source>
        <dbReference type="PROSITE" id="PS50002"/>
    </source>
</evidence>
<dbReference type="PANTHER" id="PTHR15735:SF21">
    <property type="entry name" value="PROTEIN NERVOUS WRECK"/>
    <property type="match status" value="1"/>
</dbReference>
<dbReference type="InterPro" id="IPR027267">
    <property type="entry name" value="AH/BAR_dom_sf"/>
</dbReference>
<dbReference type="EMBL" id="JAPQKO010000006">
    <property type="protein sequence ID" value="KAJ5155332.1"/>
    <property type="molecule type" value="Genomic_DNA"/>
</dbReference>
<sequence length="742" mass="81540">MAAADVAPQFGAELKDTFKPVNTWVTNGIAWLDEVQQFYRERSVIEKEYSAKLSALCKKYHDRKAKKISPLSVGDTPTLTPGSLESASLTTWTTQLSTVESHAAERDRFATELVTHIAEPLKQAAAQYEDIRKCHVDYHAKLEKERDASYGELKKAKGKYDGACQEVESRRKKMESSFDHGKAKAQSAYQQQILEMNNYKNLYLISINVTNKLKEKFFHEYVPEVLDGLQDLNETRVARLNALWTLAGQLEKTALTNSVNHTTNTLNEIPRNDPRLDSMMFLQHNVTQSQEPPNMGFEPSPVWHDDASIITDEAAKVFLRNVLGKSKAQVRELRVESDRKKREVDAGRRTRQNIQQGKDNRSEVETVRSIFVFQESLHETERKWLTAEVETSTIIAVAGDLSLGAKNHNFRSQTFKIPTNCDLCGERIWGLSAKGFDCRDCGYTCHSKCQMKVPAECPGEQSKEEKKKLKISRQEQAGASPAIDLDASPVSTAAPSLTRQNTMNSLSSGYAASTGRSVSTSNLAAQPTPENPADEAPVPVAETKPTVAAAKRNRVLAPPPSAYVSAPPPIEMAAPKSKEPRGKMMYAYEAGGADEVTVQDGDDVTIVEPDDGSGWMRVRAGSKEGLVPASYVESAPAPSPGPSASPAMPERPGSTYSNSSASLAGSAAAPKRVGPAVAPRRGAKKLQYVEAMYDYDARSDMEWSMAEGDRFVLITRDTGDGWADVERGGVTKSVPANYIQPV</sequence>
<reference evidence="18" key="2">
    <citation type="journal article" date="2023" name="IMA Fungus">
        <title>Comparative genomic study of the Penicillium genus elucidates a diverse pangenome and 15 lateral gene transfer events.</title>
        <authorList>
            <person name="Petersen C."/>
            <person name="Sorensen T."/>
            <person name="Nielsen M.R."/>
            <person name="Sondergaard T.E."/>
            <person name="Sorensen J.L."/>
            <person name="Fitzpatrick D.A."/>
            <person name="Frisvad J.C."/>
            <person name="Nielsen K.L."/>
        </authorList>
    </citation>
    <scope>NUCLEOTIDE SEQUENCE</scope>
    <source>
        <strain evidence="18">IBT 21917</strain>
    </source>
</reference>
<dbReference type="SUPFAM" id="SSF103657">
    <property type="entry name" value="BAR/IMD domain-like"/>
    <property type="match status" value="1"/>
</dbReference>
<feature type="region of interest" description="Disordered" evidence="14">
    <location>
        <begin position="631"/>
        <end position="680"/>
    </location>
</feature>
<dbReference type="AlphaFoldDB" id="A0A9W9HR69"/>
<feature type="region of interest" description="Disordered" evidence="14">
    <location>
        <begin position="339"/>
        <end position="360"/>
    </location>
</feature>
<evidence type="ECO:0000256" key="14">
    <source>
        <dbReference type="SAM" id="MobiDB-lite"/>
    </source>
</evidence>
<evidence type="ECO:0000313" key="18">
    <source>
        <dbReference type="EMBL" id="KAJ5155332.1"/>
    </source>
</evidence>
<comment type="similarity">
    <text evidence="10">Belongs to the BZZ1 family.</text>
</comment>
<dbReference type="FunFam" id="2.30.30.40:FF:000161">
    <property type="entry name" value="Actin polymerization protein Bzz1"/>
    <property type="match status" value="1"/>
</dbReference>
<keyword evidence="3 12" id="KW-0728">SH3 domain</keyword>
<dbReference type="Gene3D" id="3.30.60.20">
    <property type="match status" value="1"/>
</dbReference>
<dbReference type="PROSITE" id="PS50081">
    <property type="entry name" value="ZF_DAG_PE_2"/>
    <property type="match status" value="1"/>
</dbReference>
<evidence type="ECO:0000256" key="8">
    <source>
        <dbReference type="ARBA" id="ARBA00030785"/>
    </source>
</evidence>
<dbReference type="CDD" id="cd11912">
    <property type="entry name" value="SH3_Bzz1_1"/>
    <property type="match status" value="1"/>
</dbReference>
<evidence type="ECO:0000256" key="3">
    <source>
        <dbReference type="ARBA" id="ARBA00022443"/>
    </source>
</evidence>
<dbReference type="InterPro" id="IPR002219">
    <property type="entry name" value="PKC_DAG/PE"/>
</dbReference>
<feature type="domain" description="Phorbol-ester/DAG-type" evidence="16">
    <location>
        <begin position="407"/>
        <end position="457"/>
    </location>
</feature>
<dbReference type="SMART" id="SM00326">
    <property type="entry name" value="SH3"/>
    <property type="match status" value="2"/>
</dbReference>
<dbReference type="GO" id="GO:0030864">
    <property type="term" value="C:cortical actin cytoskeleton"/>
    <property type="evidence" value="ECO:0007669"/>
    <property type="project" value="UniProtKB-ARBA"/>
</dbReference>
<evidence type="ECO:0000256" key="7">
    <source>
        <dbReference type="ARBA" id="ARBA00029697"/>
    </source>
</evidence>
<dbReference type="InterPro" id="IPR046349">
    <property type="entry name" value="C1-like_sf"/>
</dbReference>
<evidence type="ECO:0000256" key="9">
    <source>
        <dbReference type="ARBA" id="ARBA00054085"/>
    </source>
</evidence>
<dbReference type="Pfam" id="PF00130">
    <property type="entry name" value="C1_1"/>
    <property type="match status" value="1"/>
</dbReference>
<organism evidence="18 19">
    <name type="scientific">Penicillium capsulatum</name>
    <dbReference type="NCBI Taxonomy" id="69766"/>
    <lineage>
        <taxon>Eukaryota</taxon>
        <taxon>Fungi</taxon>
        <taxon>Dikarya</taxon>
        <taxon>Ascomycota</taxon>
        <taxon>Pezizomycotina</taxon>
        <taxon>Eurotiomycetes</taxon>
        <taxon>Eurotiomycetidae</taxon>
        <taxon>Eurotiales</taxon>
        <taxon>Aspergillaceae</taxon>
        <taxon>Penicillium</taxon>
    </lineage>
</organism>
<dbReference type="SMART" id="SM00109">
    <property type="entry name" value="C1"/>
    <property type="match status" value="1"/>
</dbReference>
<evidence type="ECO:0000256" key="6">
    <source>
        <dbReference type="ARBA" id="ARBA00023054"/>
    </source>
</evidence>
<proteinExistence type="inferred from homology"/>
<evidence type="ECO:0000313" key="19">
    <source>
        <dbReference type="Proteomes" id="UP001146351"/>
    </source>
</evidence>
<dbReference type="InterPro" id="IPR020454">
    <property type="entry name" value="DAG/PE-bd"/>
</dbReference>
<feature type="compositionally biased region" description="Basic and acidic residues" evidence="14">
    <location>
        <begin position="339"/>
        <end position="348"/>
    </location>
</feature>
<evidence type="ECO:0000256" key="2">
    <source>
        <dbReference type="ARBA" id="ARBA00017350"/>
    </source>
</evidence>
<dbReference type="InterPro" id="IPR001452">
    <property type="entry name" value="SH3_domain"/>
</dbReference>
<evidence type="ECO:0000259" key="17">
    <source>
        <dbReference type="PROSITE" id="PS51741"/>
    </source>
</evidence>
<dbReference type="Proteomes" id="UP001146351">
    <property type="component" value="Unassembled WGS sequence"/>
</dbReference>
<dbReference type="GO" id="GO:0046872">
    <property type="term" value="F:metal ion binding"/>
    <property type="evidence" value="ECO:0007669"/>
    <property type="project" value="UniProtKB-KW"/>
</dbReference>
<dbReference type="Gene3D" id="2.30.30.40">
    <property type="entry name" value="SH3 Domains"/>
    <property type="match status" value="2"/>
</dbReference>
<keyword evidence="19" id="KW-1185">Reference proteome</keyword>
<dbReference type="InterPro" id="IPR036028">
    <property type="entry name" value="SH3-like_dom_sf"/>
</dbReference>
<dbReference type="PROSITE" id="PS50002">
    <property type="entry name" value="SH3"/>
    <property type="match status" value="2"/>
</dbReference>
<feature type="domain" description="F-BAR" evidence="17">
    <location>
        <begin position="8"/>
        <end position="277"/>
    </location>
</feature>
<dbReference type="PANTHER" id="PTHR15735">
    <property type="entry name" value="FCH AND DOUBLE SH3 DOMAINS PROTEIN"/>
    <property type="match status" value="1"/>
</dbReference>
<feature type="compositionally biased region" description="Polar residues" evidence="14">
    <location>
        <begin position="489"/>
        <end position="525"/>
    </location>
</feature>
<feature type="domain" description="SH3" evidence="15">
    <location>
        <begin position="684"/>
        <end position="742"/>
    </location>
</feature>
<dbReference type="CDD" id="cd20824">
    <property type="entry name" value="C1_SpBZZ1-like"/>
    <property type="match status" value="1"/>
</dbReference>
<dbReference type="Gene3D" id="1.20.1270.60">
    <property type="entry name" value="Arfaptin homology (AH) domain/BAR domain"/>
    <property type="match status" value="1"/>
</dbReference>
<dbReference type="FunFam" id="1.20.1270.60:FF:000060">
    <property type="entry name" value="Actin polymerization protein Bzz1"/>
    <property type="match status" value="1"/>
</dbReference>
<dbReference type="SMART" id="SM00055">
    <property type="entry name" value="FCH"/>
    <property type="match status" value="1"/>
</dbReference>
<evidence type="ECO:0000256" key="4">
    <source>
        <dbReference type="ARBA" id="ARBA00022723"/>
    </source>
</evidence>
<dbReference type="InterPro" id="IPR031160">
    <property type="entry name" value="F_BAR_dom"/>
</dbReference>
<evidence type="ECO:0000259" key="16">
    <source>
        <dbReference type="PROSITE" id="PS50081"/>
    </source>
</evidence>
<dbReference type="GO" id="GO:0045010">
    <property type="term" value="P:actin nucleation"/>
    <property type="evidence" value="ECO:0007669"/>
    <property type="project" value="UniProtKB-ARBA"/>
</dbReference>
<dbReference type="FunFam" id="3.30.60.20:FF:000040">
    <property type="entry name" value="Actin polymerization protein Bzz1"/>
    <property type="match status" value="1"/>
</dbReference>
<name>A0A9W9HR69_9EURO</name>
<evidence type="ECO:0000256" key="1">
    <source>
        <dbReference type="ARBA" id="ARBA00016255"/>
    </source>
</evidence>
<dbReference type="SUPFAM" id="SSF57889">
    <property type="entry name" value="Cysteine-rich domain"/>
    <property type="match status" value="1"/>
</dbReference>